<feature type="compositionally biased region" description="Low complexity" evidence="1">
    <location>
        <begin position="482"/>
        <end position="493"/>
    </location>
</feature>
<keyword evidence="3" id="KW-1185">Reference proteome</keyword>
<feature type="compositionally biased region" description="Polar residues" evidence="1">
    <location>
        <begin position="264"/>
        <end position="278"/>
    </location>
</feature>
<feature type="compositionally biased region" description="Acidic residues" evidence="1">
    <location>
        <begin position="538"/>
        <end position="548"/>
    </location>
</feature>
<reference evidence="2 3" key="1">
    <citation type="journal article" date="2020" name="Phytopathology">
        <title>Genome Sequence Resources of Colletotrichum truncatum, C. plurivorum, C. musicola, and C. sojae: Four Species Pathogenic to Soybean (Glycine max).</title>
        <authorList>
            <person name="Rogerio F."/>
            <person name="Boufleur T.R."/>
            <person name="Ciampi-Guillardi M."/>
            <person name="Sukno S.A."/>
            <person name="Thon M.R."/>
            <person name="Massola Junior N.S."/>
            <person name="Baroncelli R."/>
        </authorList>
    </citation>
    <scope>NUCLEOTIDE SEQUENCE [LARGE SCALE GENOMIC DNA]</scope>
    <source>
        <strain evidence="2 3">LFN0009</strain>
    </source>
</reference>
<feature type="compositionally biased region" description="Basic and acidic residues" evidence="1">
    <location>
        <begin position="245"/>
        <end position="257"/>
    </location>
</feature>
<dbReference type="EMBL" id="WIGN01000804">
    <property type="protein sequence ID" value="KAF6783607.1"/>
    <property type="molecule type" value="Genomic_DNA"/>
</dbReference>
<feature type="compositionally biased region" description="Basic residues" evidence="1">
    <location>
        <begin position="304"/>
        <end position="313"/>
    </location>
</feature>
<feature type="compositionally biased region" description="Low complexity" evidence="1">
    <location>
        <begin position="287"/>
        <end position="300"/>
    </location>
</feature>
<protein>
    <submittedName>
        <fullName evidence="2">Uncharacterized protein</fullName>
    </submittedName>
</protein>
<sequence length="567" mass="60726">MAPKFDFSNPIPAGATEERRPGYELHVLVNQIDGIGPFVKSVTPPSRNGCILQLHFFTEDQKAAAIQHMEALGVAVGAELSPLDDEYRVRGRGCLFAKDQVQSAEYVSQWKKENNLKHLKGIRVTSGMLVFIFLDKDGAIRFCTRSPTFKGQIGIPEDRHTAARASKTKTQDPKIQDAHDRARQWLEAYKAHRETVLAELAAKLKACQKSRVAAKDAGAQEITNITPEPQEETGLILMVIDSGDKNPEEEERPERLPALHASEATPNSTANPATSTVNGRPEEQPASKKAAAQQAGVKAAPGPPKKRERPKKQKAFEEGIAGEDVAGSSIIIGSPSSSTAAPNTASNPVPPSTSASSSANPGLICMKRFCEPGDQPSGTKRFVRQTLVEGMRQKPRKASEPPQTNKITAYAEAQCPPGPASGLVSDSQNSSAPDNPLHDAPTQDTPVQDISMLDDSAEDTSVHDDSAADISMQDDPPRQDPSAAASGSRDSAAVGPALSQPAKGGKGRRGATKNPKAPSDNDLNMGDYFDATRHLDDSFLDTEDELQEAEMAQHGFPRLGKLGSSQT</sequence>
<feature type="region of interest" description="Disordered" evidence="1">
    <location>
        <begin position="245"/>
        <end position="567"/>
    </location>
</feature>
<evidence type="ECO:0000313" key="3">
    <source>
        <dbReference type="Proteomes" id="UP000652219"/>
    </source>
</evidence>
<dbReference type="Proteomes" id="UP000652219">
    <property type="component" value="Unassembled WGS sequence"/>
</dbReference>
<evidence type="ECO:0000256" key="1">
    <source>
        <dbReference type="SAM" id="MobiDB-lite"/>
    </source>
</evidence>
<accession>A0A8H6ILS9</accession>
<gene>
    <name evidence="2" type="ORF">CSOJ01_15873</name>
</gene>
<proteinExistence type="predicted"/>
<organism evidence="2 3">
    <name type="scientific">Colletotrichum sojae</name>
    <dbReference type="NCBI Taxonomy" id="2175907"/>
    <lineage>
        <taxon>Eukaryota</taxon>
        <taxon>Fungi</taxon>
        <taxon>Dikarya</taxon>
        <taxon>Ascomycota</taxon>
        <taxon>Pezizomycotina</taxon>
        <taxon>Sordariomycetes</taxon>
        <taxon>Hypocreomycetidae</taxon>
        <taxon>Glomerellales</taxon>
        <taxon>Glomerellaceae</taxon>
        <taxon>Colletotrichum</taxon>
        <taxon>Colletotrichum orchidearum species complex</taxon>
    </lineage>
</organism>
<feature type="region of interest" description="Disordered" evidence="1">
    <location>
        <begin position="158"/>
        <end position="177"/>
    </location>
</feature>
<feature type="compositionally biased region" description="Low complexity" evidence="1">
    <location>
        <begin position="327"/>
        <end position="361"/>
    </location>
</feature>
<evidence type="ECO:0000313" key="2">
    <source>
        <dbReference type="EMBL" id="KAF6783607.1"/>
    </source>
</evidence>
<name>A0A8H6ILS9_9PEZI</name>
<dbReference type="AlphaFoldDB" id="A0A8H6ILS9"/>
<feature type="compositionally biased region" description="Polar residues" evidence="1">
    <location>
        <begin position="424"/>
        <end position="433"/>
    </location>
</feature>
<comment type="caution">
    <text evidence="2">The sequence shown here is derived from an EMBL/GenBank/DDBJ whole genome shotgun (WGS) entry which is preliminary data.</text>
</comment>